<protein>
    <submittedName>
        <fullName evidence="4">Ankyrin repeat and MYND domain containing 1</fullName>
    </submittedName>
</protein>
<dbReference type="EMBL" id="HADW01020621">
    <property type="protein sequence ID" value="SBP22021.1"/>
    <property type="molecule type" value="Transcribed_RNA"/>
</dbReference>
<sequence length="398" mass="44070">MLPTTCGGAAEPAGTASQSSGNRVTLVGEGVQEGSDGSRYEGEFVDGLKHGKGRYTCRNGEYFEGAFFKDYKHGRGLWCWPTGHRFKGGFYLNRREGYGQETLPNGATFQGLYYRDQRFGPGVVTYPDGRQDVGLWLGHRLLKLCTSVKESFSLSEIPGYSTFLQPSASANSAEPQSFLSGSDTNDRTNLKQHIDLLGDKSFILPPGIEHYSTNGDHLPLPPGRRRVLDQLFYGEQWEPDPYQGYDRDPLSLLPLQARMQAHIHKHRLMAKDAGWDVAAVLSMNREGFGPKGPVEVQSELFIQHSFRGQRWDVSRIFQTQIVHPDVADSQGHTALIAATVNCHNDVIHLLLDMGVDINTLNSEGMSALAVCQVLHCPFHPLHTILTKPTVGKGFIIDS</sequence>
<keyword evidence="1" id="KW-0677">Repeat</keyword>
<evidence type="ECO:0000256" key="1">
    <source>
        <dbReference type="ARBA" id="ARBA00022737"/>
    </source>
</evidence>
<organism evidence="4">
    <name type="scientific">Iconisemion striatum</name>
    <dbReference type="NCBI Taxonomy" id="60296"/>
    <lineage>
        <taxon>Eukaryota</taxon>
        <taxon>Metazoa</taxon>
        <taxon>Chordata</taxon>
        <taxon>Craniata</taxon>
        <taxon>Vertebrata</taxon>
        <taxon>Euteleostomi</taxon>
        <taxon>Actinopterygii</taxon>
        <taxon>Neopterygii</taxon>
        <taxon>Teleostei</taxon>
        <taxon>Neoteleostei</taxon>
        <taxon>Acanthomorphata</taxon>
        <taxon>Ovalentaria</taxon>
        <taxon>Atherinomorphae</taxon>
        <taxon>Cyprinodontiformes</taxon>
        <taxon>Nothobranchiidae</taxon>
        <taxon>Iconisemion</taxon>
    </lineage>
</organism>
<accession>A0A1A7XVC4</accession>
<evidence type="ECO:0000313" key="4">
    <source>
        <dbReference type="EMBL" id="SBP22021.1"/>
    </source>
</evidence>
<dbReference type="Gene3D" id="1.25.40.20">
    <property type="entry name" value="Ankyrin repeat-containing domain"/>
    <property type="match status" value="1"/>
</dbReference>
<dbReference type="PROSITE" id="PS50297">
    <property type="entry name" value="ANK_REP_REGION"/>
    <property type="match status" value="1"/>
</dbReference>
<dbReference type="PANTHER" id="PTHR15897:SF2">
    <property type="entry name" value="ANKYRIN REPEAT AND MYND DOMAIN-CONTAINING PROTEIN 1"/>
    <property type="match status" value="1"/>
</dbReference>
<proteinExistence type="predicted"/>
<dbReference type="PROSITE" id="PS50088">
    <property type="entry name" value="ANK_REPEAT"/>
    <property type="match status" value="1"/>
</dbReference>
<feature type="region of interest" description="Disordered" evidence="3">
    <location>
        <begin position="1"/>
        <end position="23"/>
    </location>
</feature>
<dbReference type="SMART" id="SM00698">
    <property type="entry name" value="MORN"/>
    <property type="match status" value="3"/>
</dbReference>
<dbReference type="InterPro" id="IPR002110">
    <property type="entry name" value="Ankyrin_rpt"/>
</dbReference>
<name>A0A1A7XVC4_9TELE</name>
<dbReference type="Gene3D" id="2.20.110.10">
    <property type="entry name" value="Histone H3 K4-specific methyltransferase SET7/9 N-terminal domain"/>
    <property type="match status" value="2"/>
</dbReference>
<evidence type="ECO:0000256" key="3">
    <source>
        <dbReference type="SAM" id="MobiDB-lite"/>
    </source>
</evidence>
<dbReference type="Pfam" id="PF02493">
    <property type="entry name" value="MORN"/>
    <property type="match status" value="4"/>
</dbReference>
<dbReference type="SUPFAM" id="SSF82185">
    <property type="entry name" value="Histone H3 K4-specific methyltransferase SET7/9 N-terminal domain"/>
    <property type="match status" value="1"/>
</dbReference>
<feature type="repeat" description="ANK" evidence="2">
    <location>
        <begin position="330"/>
        <end position="362"/>
    </location>
</feature>
<dbReference type="SUPFAM" id="SSF48403">
    <property type="entry name" value="Ankyrin repeat"/>
    <property type="match status" value="1"/>
</dbReference>
<reference evidence="4" key="1">
    <citation type="submission" date="2016-05" db="EMBL/GenBank/DDBJ databases">
        <authorList>
            <person name="Lavstsen T."/>
            <person name="Jespersen J.S."/>
        </authorList>
    </citation>
    <scope>NUCLEOTIDE SEQUENCE</scope>
    <source>
        <tissue evidence="4">Brain</tissue>
    </source>
</reference>
<evidence type="ECO:0000256" key="2">
    <source>
        <dbReference type="PROSITE-ProRule" id="PRU00023"/>
    </source>
</evidence>
<dbReference type="AlphaFoldDB" id="A0A1A7XVC4"/>
<dbReference type="PANTHER" id="PTHR15897">
    <property type="entry name" value="ANKYRIN REPEAT AND MYND DOMAIN PROTEIN 1"/>
    <property type="match status" value="1"/>
</dbReference>
<dbReference type="InterPro" id="IPR036770">
    <property type="entry name" value="Ankyrin_rpt-contain_sf"/>
</dbReference>
<dbReference type="InterPro" id="IPR003409">
    <property type="entry name" value="MORN"/>
</dbReference>
<dbReference type="InterPro" id="IPR053064">
    <property type="entry name" value="Ankyrin-MYND_domain-protein"/>
</dbReference>
<gene>
    <name evidence="4" type="primary">ANKMY1</name>
</gene>
<reference evidence="4" key="2">
    <citation type="submission" date="2016-06" db="EMBL/GenBank/DDBJ databases">
        <title>The genome of a short-lived fish provides insights into sex chromosome evolution and the genetic control of aging.</title>
        <authorList>
            <person name="Reichwald K."/>
            <person name="Felder M."/>
            <person name="Petzold A."/>
            <person name="Koch P."/>
            <person name="Groth M."/>
            <person name="Platzer M."/>
        </authorList>
    </citation>
    <scope>NUCLEOTIDE SEQUENCE</scope>
    <source>
        <tissue evidence="4">Brain</tissue>
    </source>
</reference>
<keyword evidence="2" id="KW-0040">ANK repeat</keyword>